<evidence type="ECO:0000256" key="1">
    <source>
        <dbReference type="SAM" id="Phobius"/>
    </source>
</evidence>
<name>A0A4Q1UM78_9BRAD</name>
<proteinExistence type="predicted"/>
<keyword evidence="1" id="KW-1133">Transmembrane helix</keyword>
<dbReference type="Proteomes" id="UP000290819">
    <property type="component" value="Unassembled WGS sequence"/>
</dbReference>
<evidence type="ECO:0000313" key="2">
    <source>
        <dbReference type="EMBL" id="RXT36133.1"/>
    </source>
</evidence>
<organism evidence="2 3">
    <name type="scientific">Bradyrhizobium betae</name>
    <dbReference type="NCBI Taxonomy" id="244734"/>
    <lineage>
        <taxon>Bacteria</taxon>
        <taxon>Pseudomonadati</taxon>
        <taxon>Pseudomonadota</taxon>
        <taxon>Alphaproteobacteria</taxon>
        <taxon>Hyphomicrobiales</taxon>
        <taxon>Nitrobacteraceae</taxon>
        <taxon>Bradyrhizobium</taxon>
    </lineage>
</organism>
<sequence>MPVVWRGVLVAHMWVLAAALILPIVMISKVDVVALRLSLHTAPMIVLDLLVRQNVRFIGVLRL</sequence>
<comment type="caution">
    <text evidence="2">The sequence shown here is derived from an EMBL/GenBank/DDBJ whole genome shotgun (WGS) entry which is preliminary data.</text>
</comment>
<gene>
    <name evidence="2" type="ORF">B5V03_34750</name>
</gene>
<reference evidence="2 3" key="1">
    <citation type="submission" date="2017-03" db="EMBL/GenBank/DDBJ databases">
        <authorList>
            <person name="Safronova V.I."/>
            <person name="Sazanova A.L."/>
            <person name="Chirak E.R."/>
        </authorList>
    </citation>
    <scope>NUCLEOTIDE SEQUENCE [LARGE SCALE GENOMIC DNA]</scope>
    <source>
        <strain evidence="2 3">Opo-243</strain>
    </source>
</reference>
<dbReference type="EMBL" id="MZXW01000052">
    <property type="protein sequence ID" value="RXT36133.1"/>
    <property type="molecule type" value="Genomic_DNA"/>
</dbReference>
<keyword evidence="1" id="KW-0812">Transmembrane</keyword>
<keyword evidence="3" id="KW-1185">Reference proteome</keyword>
<keyword evidence="1" id="KW-0472">Membrane</keyword>
<evidence type="ECO:0000313" key="3">
    <source>
        <dbReference type="Proteomes" id="UP000290819"/>
    </source>
</evidence>
<feature type="transmembrane region" description="Helical" evidence="1">
    <location>
        <begin position="7"/>
        <end position="27"/>
    </location>
</feature>
<protein>
    <submittedName>
        <fullName evidence="2">Uncharacterized protein</fullName>
    </submittedName>
</protein>
<accession>A0A4Q1UM78</accession>
<dbReference type="AlphaFoldDB" id="A0A4Q1UM78"/>